<dbReference type="GO" id="GO:0015627">
    <property type="term" value="C:type II protein secretion system complex"/>
    <property type="evidence" value="ECO:0007669"/>
    <property type="project" value="InterPro"/>
</dbReference>
<dbReference type="GO" id="GO:0005886">
    <property type="term" value="C:plasma membrane"/>
    <property type="evidence" value="ECO:0007669"/>
    <property type="project" value="UniProtKB-SubCell"/>
</dbReference>
<dbReference type="Gene3D" id="3.55.40.10">
    <property type="entry name" value="minor pseudopilin epsh domain"/>
    <property type="match status" value="1"/>
</dbReference>
<dbReference type="InterPro" id="IPR022346">
    <property type="entry name" value="T2SS_GspH"/>
</dbReference>
<keyword evidence="5" id="KW-0997">Cell inner membrane</keyword>
<evidence type="ECO:0000256" key="2">
    <source>
        <dbReference type="ARBA" id="ARBA00021549"/>
    </source>
</evidence>
<sequence length="156" mass="17629">MLELLITLVLLACLSSLAAVSYSSLLRKNERQVIVDELRTAVHYAKIQALILGNPVSLTPLDASLNWSKGMVLSTWRKKNNKMETLYQWQWHHPRWNLTWIGARSSERVIVSNNPASAISNGHFTLVNADTRQNVVIVLNRLGRIRIESADLATRS</sequence>
<comment type="subcellular location">
    <subcellularLocation>
        <location evidence="1">Cell inner membrane</location>
        <topology evidence="1">Single-pass membrane protein</topology>
    </subcellularLocation>
</comment>
<evidence type="ECO:0000256" key="10">
    <source>
        <dbReference type="ARBA" id="ARBA00030775"/>
    </source>
</evidence>
<evidence type="ECO:0000256" key="3">
    <source>
        <dbReference type="ARBA" id="ARBA00022475"/>
    </source>
</evidence>
<keyword evidence="3" id="KW-1003">Cell membrane</keyword>
<name>G9ENK6_9GAMM</name>
<evidence type="ECO:0000256" key="8">
    <source>
        <dbReference type="ARBA" id="ARBA00023136"/>
    </source>
</evidence>
<proteinExistence type="inferred from homology"/>
<dbReference type="SUPFAM" id="SSF54523">
    <property type="entry name" value="Pili subunits"/>
    <property type="match status" value="1"/>
</dbReference>
<evidence type="ECO:0000256" key="9">
    <source>
        <dbReference type="ARBA" id="ARBA00025772"/>
    </source>
</evidence>
<dbReference type="STRING" id="658187.LDG_6830"/>
<dbReference type="HOGENOM" id="CLU_084761_4_2_6"/>
<evidence type="ECO:0000313" key="13">
    <source>
        <dbReference type="Proteomes" id="UP000002770"/>
    </source>
</evidence>
<dbReference type="GO" id="GO:0015628">
    <property type="term" value="P:protein secretion by the type II secretion system"/>
    <property type="evidence" value="ECO:0007669"/>
    <property type="project" value="InterPro"/>
</dbReference>
<reference evidence="12 13" key="1">
    <citation type="journal article" date="2011" name="BMC Genomics">
        <title>Insight into cross-talk between intra-amoebal pathogens.</title>
        <authorList>
            <person name="Gimenez G."/>
            <person name="Bertelli C."/>
            <person name="Moliner C."/>
            <person name="Robert C."/>
            <person name="Raoult D."/>
            <person name="Fournier P.E."/>
            <person name="Greub G."/>
        </authorList>
    </citation>
    <scope>NUCLEOTIDE SEQUENCE [LARGE SCALE GENOMIC DNA]</scope>
    <source>
        <strain evidence="12 13">LLAP12</strain>
    </source>
</reference>
<dbReference type="EMBL" id="JH413818">
    <property type="protein sequence ID" value="EHL31119.1"/>
    <property type="molecule type" value="Genomic_DNA"/>
</dbReference>
<accession>G9ENK6</accession>
<dbReference type="InParanoid" id="G9ENK6"/>
<gene>
    <name evidence="12" type="ORF">LDG_6830</name>
</gene>
<keyword evidence="4" id="KW-0488">Methylation</keyword>
<protein>
    <recommendedName>
        <fullName evidence="2">Type II secretion system protein H</fullName>
    </recommendedName>
    <alternativeName>
        <fullName evidence="10">General secretion pathway protein H</fullName>
    </alternativeName>
</protein>
<comment type="similarity">
    <text evidence="9">Belongs to the GSP H family.</text>
</comment>
<organism evidence="12 13">
    <name type="scientific">Legionella drancourtii LLAP12</name>
    <dbReference type="NCBI Taxonomy" id="658187"/>
    <lineage>
        <taxon>Bacteria</taxon>
        <taxon>Pseudomonadati</taxon>
        <taxon>Pseudomonadota</taxon>
        <taxon>Gammaproteobacteria</taxon>
        <taxon>Legionellales</taxon>
        <taxon>Legionellaceae</taxon>
        <taxon>Legionella</taxon>
    </lineage>
</organism>
<dbReference type="eggNOG" id="COG4970">
    <property type="taxonomic scope" value="Bacteria"/>
</dbReference>
<evidence type="ECO:0000256" key="6">
    <source>
        <dbReference type="ARBA" id="ARBA00022692"/>
    </source>
</evidence>
<dbReference type="Proteomes" id="UP000002770">
    <property type="component" value="Unassembled WGS sequence"/>
</dbReference>
<feature type="domain" description="General secretion pathway GspH" evidence="11">
    <location>
        <begin position="36"/>
        <end position="143"/>
    </location>
</feature>
<keyword evidence="8" id="KW-0472">Membrane</keyword>
<evidence type="ECO:0000259" key="11">
    <source>
        <dbReference type="Pfam" id="PF12019"/>
    </source>
</evidence>
<evidence type="ECO:0000256" key="1">
    <source>
        <dbReference type="ARBA" id="ARBA00004377"/>
    </source>
</evidence>
<evidence type="ECO:0000256" key="7">
    <source>
        <dbReference type="ARBA" id="ARBA00022989"/>
    </source>
</evidence>
<evidence type="ECO:0000256" key="4">
    <source>
        <dbReference type="ARBA" id="ARBA00022481"/>
    </source>
</evidence>
<dbReference type="AlphaFoldDB" id="G9ENK6"/>
<evidence type="ECO:0000256" key="5">
    <source>
        <dbReference type="ARBA" id="ARBA00022519"/>
    </source>
</evidence>
<keyword evidence="6" id="KW-0812">Transmembrane</keyword>
<dbReference type="Pfam" id="PF12019">
    <property type="entry name" value="GspH"/>
    <property type="match status" value="1"/>
</dbReference>
<dbReference type="InterPro" id="IPR045584">
    <property type="entry name" value="Pilin-like"/>
</dbReference>
<keyword evidence="13" id="KW-1185">Reference proteome</keyword>
<evidence type="ECO:0000313" key="12">
    <source>
        <dbReference type="EMBL" id="EHL31119.1"/>
    </source>
</evidence>
<keyword evidence="7" id="KW-1133">Transmembrane helix</keyword>